<dbReference type="Pfam" id="PF12833">
    <property type="entry name" value="HTH_18"/>
    <property type="match status" value="1"/>
</dbReference>
<evidence type="ECO:0000256" key="2">
    <source>
        <dbReference type="ARBA" id="ARBA00023125"/>
    </source>
</evidence>
<dbReference type="PANTHER" id="PTHR43280">
    <property type="entry name" value="ARAC-FAMILY TRANSCRIPTIONAL REGULATOR"/>
    <property type="match status" value="1"/>
</dbReference>
<keyword evidence="1" id="KW-0805">Transcription regulation</keyword>
<dbReference type="InterPro" id="IPR013096">
    <property type="entry name" value="Cupin_2"/>
</dbReference>
<dbReference type="InterPro" id="IPR014710">
    <property type="entry name" value="RmlC-like_jellyroll"/>
</dbReference>
<dbReference type="Pfam" id="PF07883">
    <property type="entry name" value="Cupin_2"/>
    <property type="match status" value="1"/>
</dbReference>
<keyword evidence="2" id="KW-0238">DNA-binding</keyword>
<dbReference type="GO" id="GO:0003700">
    <property type="term" value="F:DNA-binding transcription factor activity"/>
    <property type="evidence" value="ECO:0007669"/>
    <property type="project" value="InterPro"/>
</dbReference>
<accession>A0A9D2TFD4</accession>
<proteinExistence type="predicted"/>
<dbReference type="Proteomes" id="UP000823863">
    <property type="component" value="Unassembled WGS sequence"/>
</dbReference>
<dbReference type="SUPFAM" id="SSF51215">
    <property type="entry name" value="Regulatory protein AraC"/>
    <property type="match status" value="1"/>
</dbReference>
<evidence type="ECO:0000259" key="4">
    <source>
        <dbReference type="PROSITE" id="PS01124"/>
    </source>
</evidence>
<organism evidence="5 6">
    <name type="scientific">Candidatus Enterocloster excrementigallinarum</name>
    <dbReference type="NCBI Taxonomy" id="2838558"/>
    <lineage>
        <taxon>Bacteria</taxon>
        <taxon>Bacillati</taxon>
        <taxon>Bacillota</taxon>
        <taxon>Clostridia</taxon>
        <taxon>Lachnospirales</taxon>
        <taxon>Lachnospiraceae</taxon>
        <taxon>Enterocloster</taxon>
    </lineage>
</organism>
<feature type="domain" description="HTH araC/xylS-type" evidence="4">
    <location>
        <begin position="176"/>
        <end position="273"/>
    </location>
</feature>
<evidence type="ECO:0000256" key="3">
    <source>
        <dbReference type="ARBA" id="ARBA00023163"/>
    </source>
</evidence>
<name>A0A9D2TFD4_9FIRM</name>
<evidence type="ECO:0000313" key="6">
    <source>
        <dbReference type="Proteomes" id="UP000823863"/>
    </source>
</evidence>
<dbReference type="SMART" id="SM00342">
    <property type="entry name" value="HTH_ARAC"/>
    <property type="match status" value="1"/>
</dbReference>
<reference evidence="5" key="1">
    <citation type="journal article" date="2021" name="PeerJ">
        <title>Extensive microbial diversity within the chicken gut microbiome revealed by metagenomics and culture.</title>
        <authorList>
            <person name="Gilroy R."/>
            <person name="Ravi A."/>
            <person name="Getino M."/>
            <person name="Pursley I."/>
            <person name="Horton D.L."/>
            <person name="Alikhan N.F."/>
            <person name="Baker D."/>
            <person name="Gharbi K."/>
            <person name="Hall N."/>
            <person name="Watson M."/>
            <person name="Adriaenssens E.M."/>
            <person name="Foster-Nyarko E."/>
            <person name="Jarju S."/>
            <person name="Secka A."/>
            <person name="Antonio M."/>
            <person name="Oren A."/>
            <person name="Chaudhuri R.R."/>
            <person name="La Ragione R."/>
            <person name="Hildebrand F."/>
            <person name="Pallen M.J."/>
        </authorList>
    </citation>
    <scope>NUCLEOTIDE SEQUENCE</scope>
    <source>
        <strain evidence="5">CHK198-12963</strain>
    </source>
</reference>
<dbReference type="InterPro" id="IPR037923">
    <property type="entry name" value="HTH-like"/>
</dbReference>
<dbReference type="InterPro" id="IPR009057">
    <property type="entry name" value="Homeodomain-like_sf"/>
</dbReference>
<dbReference type="PANTHER" id="PTHR43280:SF28">
    <property type="entry name" value="HTH-TYPE TRANSCRIPTIONAL ACTIVATOR RHAS"/>
    <property type="match status" value="1"/>
</dbReference>
<dbReference type="Gene3D" id="1.10.10.60">
    <property type="entry name" value="Homeodomain-like"/>
    <property type="match status" value="2"/>
</dbReference>
<evidence type="ECO:0000256" key="1">
    <source>
        <dbReference type="ARBA" id="ARBA00023015"/>
    </source>
</evidence>
<gene>
    <name evidence="5" type="ORF">H9931_08610</name>
</gene>
<reference evidence="5" key="2">
    <citation type="submission" date="2021-04" db="EMBL/GenBank/DDBJ databases">
        <authorList>
            <person name="Gilroy R."/>
        </authorList>
    </citation>
    <scope>NUCLEOTIDE SEQUENCE</scope>
    <source>
        <strain evidence="5">CHK198-12963</strain>
    </source>
</reference>
<sequence length="293" mass="33947">MRAFHEIRTYEDEFMVWHSSYSNIAYMAHWHEEIELAYVRSGTFEVTVNNQAVTAHKGDLIFCDSGEIHYSHPDQVDNSVDFLIFDCHILGPRYHSSFFVSPLISRRQLEEAGLTACCRDLFNTVITELETRMEGYQEIIRCTLTRFWLLLMRSIPRQDPKTALEGRRLLALDSFQKLLDYMETHYNESFTLETGARFTHFSPSYFSRTFKSLMGISYVSCLNLIRIRQACDRLSRGSSSLSTALSCGFTNIRTFNRVFKQYTGMTPSQFAALPDCSHFSIRYPKGPSVNNDF</sequence>
<protein>
    <submittedName>
        <fullName evidence="5">AraC family transcriptional regulator</fullName>
    </submittedName>
</protein>
<dbReference type="GO" id="GO:0043565">
    <property type="term" value="F:sequence-specific DNA binding"/>
    <property type="evidence" value="ECO:0007669"/>
    <property type="project" value="InterPro"/>
</dbReference>
<keyword evidence="3" id="KW-0804">Transcription</keyword>
<evidence type="ECO:0000313" key="5">
    <source>
        <dbReference type="EMBL" id="HJC66763.1"/>
    </source>
</evidence>
<dbReference type="EMBL" id="DWWB01000048">
    <property type="protein sequence ID" value="HJC66763.1"/>
    <property type="molecule type" value="Genomic_DNA"/>
</dbReference>
<comment type="caution">
    <text evidence="5">The sequence shown here is derived from an EMBL/GenBank/DDBJ whole genome shotgun (WGS) entry which is preliminary data.</text>
</comment>
<dbReference type="SUPFAM" id="SSF46689">
    <property type="entry name" value="Homeodomain-like"/>
    <property type="match status" value="2"/>
</dbReference>
<dbReference type="InterPro" id="IPR018060">
    <property type="entry name" value="HTH_AraC"/>
</dbReference>
<dbReference type="Gene3D" id="2.60.120.10">
    <property type="entry name" value="Jelly Rolls"/>
    <property type="match status" value="1"/>
</dbReference>
<dbReference type="AlphaFoldDB" id="A0A9D2TFD4"/>
<dbReference type="PROSITE" id="PS01124">
    <property type="entry name" value="HTH_ARAC_FAMILY_2"/>
    <property type="match status" value="1"/>
</dbReference>